<reference evidence="1" key="1">
    <citation type="submission" date="2012-05" db="EMBL/GenBank/DDBJ databases">
        <authorList>
            <person name="Krishnakumar V."/>
            <person name="Cheung F."/>
            <person name="Xiao Y."/>
            <person name="Chan A."/>
            <person name="Moskal W.A."/>
            <person name="Town C.D."/>
        </authorList>
    </citation>
    <scope>NUCLEOTIDE SEQUENCE</scope>
</reference>
<name>I3S205_LOTJA</name>
<sequence>MNRGAHKPVREGRFIGFENLLGHVWTGNHQTRQGAEEELHDGSIVR</sequence>
<evidence type="ECO:0000313" key="1">
    <source>
        <dbReference type="EMBL" id="AFK34297.1"/>
    </source>
</evidence>
<dbReference type="EMBL" id="BT134502">
    <property type="protein sequence ID" value="AFK34297.1"/>
    <property type="molecule type" value="mRNA"/>
</dbReference>
<organism evidence="1">
    <name type="scientific">Lotus japonicus</name>
    <name type="common">Lotus corniculatus var. japonicus</name>
    <dbReference type="NCBI Taxonomy" id="34305"/>
    <lineage>
        <taxon>Eukaryota</taxon>
        <taxon>Viridiplantae</taxon>
        <taxon>Streptophyta</taxon>
        <taxon>Embryophyta</taxon>
        <taxon>Tracheophyta</taxon>
        <taxon>Spermatophyta</taxon>
        <taxon>Magnoliopsida</taxon>
        <taxon>eudicotyledons</taxon>
        <taxon>Gunneridae</taxon>
        <taxon>Pentapetalae</taxon>
        <taxon>rosids</taxon>
        <taxon>fabids</taxon>
        <taxon>Fabales</taxon>
        <taxon>Fabaceae</taxon>
        <taxon>Papilionoideae</taxon>
        <taxon>50 kb inversion clade</taxon>
        <taxon>NPAAA clade</taxon>
        <taxon>Hologalegina</taxon>
        <taxon>robinioid clade</taxon>
        <taxon>Loteae</taxon>
        <taxon>Lotus</taxon>
    </lineage>
</organism>
<dbReference type="AlphaFoldDB" id="I3S205"/>
<accession>I3S205</accession>
<proteinExistence type="evidence at transcript level"/>
<protein>
    <submittedName>
        <fullName evidence="1">Uncharacterized protein</fullName>
    </submittedName>
</protein>